<keyword evidence="7" id="KW-1185">Reference proteome</keyword>
<dbReference type="Gene3D" id="3.40.1090.10">
    <property type="entry name" value="Cytosolic phospholipase A2 catalytic domain"/>
    <property type="match status" value="1"/>
</dbReference>
<dbReference type="InterPro" id="IPR002641">
    <property type="entry name" value="PNPLA_dom"/>
</dbReference>
<dbReference type="AlphaFoldDB" id="A0A6A6DCC3"/>
<dbReference type="EMBL" id="ML994695">
    <property type="protein sequence ID" value="KAF2177077.1"/>
    <property type="molecule type" value="Genomic_DNA"/>
</dbReference>
<organism evidence="6 7">
    <name type="scientific">Zopfia rhizophila CBS 207.26</name>
    <dbReference type="NCBI Taxonomy" id="1314779"/>
    <lineage>
        <taxon>Eukaryota</taxon>
        <taxon>Fungi</taxon>
        <taxon>Dikarya</taxon>
        <taxon>Ascomycota</taxon>
        <taxon>Pezizomycotina</taxon>
        <taxon>Dothideomycetes</taxon>
        <taxon>Dothideomycetes incertae sedis</taxon>
        <taxon>Zopfiaceae</taxon>
        <taxon>Zopfia</taxon>
    </lineage>
</organism>
<feature type="domain" description="PNPLA" evidence="5">
    <location>
        <begin position="9"/>
        <end position="214"/>
    </location>
</feature>
<dbReference type="CDD" id="cd07216">
    <property type="entry name" value="Pat17_PNPLA8_PNPLA9_like3"/>
    <property type="match status" value="1"/>
</dbReference>
<accession>A0A6A6DCC3</accession>
<evidence type="ECO:0000256" key="2">
    <source>
        <dbReference type="ARBA" id="ARBA00022963"/>
    </source>
</evidence>
<keyword evidence="2 4" id="KW-0442">Lipid degradation</keyword>
<evidence type="ECO:0000256" key="1">
    <source>
        <dbReference type="ARBA" id="ARBA00022801"/>
    </source>
</evidence>
<feature type="short sequence motif" description="DGA/G" evidence="4">
    <location>
        <begin position="201"/>
        <end position="203"/>
    </location>
</feature>
<proteinExistence type="predicted"/>
<evidence type="ECO:0000313" key="7">
    <source>
        <dbReference type="Proteomes" id="UP000800200"/>
    </source>
</evidence>
<dbReference type="Proteomes" id="UP000800200">
    <property type="component" value="Unassembled WGS sequence"/>
</dbReference>
<keyword evidence="1 4" id="KW-0378">Hydrolase</keyword>
<feature type="active site" description="Nucleophile" evidence="4">
    <location>
        <position position="55"/>
    </location>
</feature>
<evidence type="ECO:0000256" key="3">
    <source>
        <dbReference type="ARBA" id="ARBA00023098"/>
    </source>
</evidence>
<dbReference type="OrthoDB" id="6612291at2759"/>
<dbReference type="GO" id="GO:0047499">
    <property type="term" value="F:calcium-independent phospholipase A2 activity"/>
    <property type="evidence" value="ECO:0007669"/>
    <property type="project" value="TreeGrafter"/>
</dbReference>
<dbReference type="PROSITE" id="PS51635">
    <property type="entry name" value="PNPLA"/>
    <property type="match status" value="1"/>
</dbReference>
<dbReference type="SUPFAM" id="SSF52151">
    <property type="entry name" value="FabD/lysophospholipase-like"/>
    <property type="match status" value="1"/>
</dbReference>
<sequence>MPGRGLNLLSLDGGGIRGLSSLQILKTILERVAREQGLQAPPKPCDFFDMIGGTSTGGLIAIMLGRMKMSIEECMEAYTELSDKVFRQTHSLSLSLTGKVRGKFDSKALEDAVKQNLIKHSLPEDCLLQDVGQASCKVFVCATSGSTRQTVILSSYSTERTNSDRLKYTKIWQAARATSAASGFFDPIDVRLGSYKESYTDGATGANNPINYLWHEAKEAFLEPGENLEDNLDCIISIGTGIPAIEPFGSSLKTIAKSIVAISTETENTAKVFRRTHENLVKSERYFRFNVSHGLEVIGLERVDRKDDIVNITNLYLDSDETHDLIQTCVKTLIQHEGASQFV</sequence>
<keyword evidence="3 4" id="KW-0443">Lipid metabolism</keyword>
<dbReference type="GO" id="GO:0046486">
    <property type="term" value="P:glycerolipid metabolic process"/>
    <property type="evidence" value="ECO:0007669"/>
    <property type="project" value="UniProtKB-ARBA"/>
</dbReference>
<evidence type="ECO:0000259" key="5">
    <source>
        <dbReference type="PROSITE" id="PS51635"/>
    </source>
</evidence>
<feature type="short sequence motif" description="GXGXXG" evidence="4">
    <location>
        <begin position="13"/>
        <end position="18"/>
    </location>
</feature>
<reference evidence="6" key="1">
    <citation type="journal article" date="2020" name="Stud. Mycol.">
        <title>101 Dothideomycetes genomes: a test case for predicting lifestyles and emergence of pathogens.</title>
        <authorList>
            <person name="Haridas S."/>
            <person name="Albert R."/>
            <person name="Binder M."/>
            <person name="Bloem J."/>
            <person name="Labutti K."/>
            <person name="Salamov A."/>
            <person name="Andreopoulos B."/>
            <person name="Baker S."/>
            <person name="Barry K."/>
            <person name="Bills G."/>
            <person name="Bluhm B."/>
            <person name="Cannon C."/>
            <person name="Castanera R."/>
            <person name="Culley D."/>
            <person name="Daum C."/>
            <person name="Ezra D."/>
            <person name="Gonzalez J."/>
            <person name="Henrissat B."/>
            <person name="Kuo A."/>
            <person name="Liang C."/>
            <person name="Lipzen A."/>
            <person name="Lutzoni F."/>
            <person name="Magnuson J."/>
            <person name="Mondo S."/>
            <person name="Nolan M."/>
            <person name="Ohm R."/>
            <person name="Pangilinan J."/>
            <person name="Park H.-J."/>
            <person name="Ramirez L."/>
            <person name="Alfaro M."/>
            <person name="Sun H."/>
            <person name="Tritt A."/>
            <person name="Yoshinaga Y."/>
            <person name="Zwiers L.-H."/>
            <person name="Turgeon B."/>
            <person name="Goodwin S."/>
            <person name="Spatafora J."/>
            <person name="Crous P."/>
            <person name="Grigoriev I."/>
        </authorList>
    </citation>
    <scope>NUCLEOTIDE SEQUENCE</scope>
    <source>
        <strain evidence="6">CBS 207.26</strain>
    </source>
</reference>
<dbReference type="GO" id="GO:0016020">
    <property type="term" value="C:membrane"/>
    <property type="evidence" value="ECO:0007669"/>
    <property type="project" value="TreeGrafter"/>
</dbReference>
<name>A0A6A6DCC3_9PEZI</name>
<dbReference type="PANTHER" id="PTHR24185:SF1">
    <property type="entry name" value="CALCIUM-INDEPENDENT PHOSPHOLIPASE A2-GAMMA"/>
    <property type="match status" value="1"/>
</dbReference>
<dbReference type="GO" id="GO:0016042">
    <property type="term" value="P:lipid catabolic process"/>
    <property type="evidence" value="ECO:0007669"/>
    <property type="project" value="UniProtKB-UniRule"/>
</dbReference>
<dbReference type="Pfam" id="PF01734">
    <property type="entry name" value="Patatin"/>
    <property type="match status" value="1"/>
</dbReference>
<gene>
    <name evidence="6" type="ORF">K469DRAFT_721029</name>
</gene>
<protein>
    <submittedName>
        <fullName evidence="6">Phospholipase</fullName>
    </submittedName>
</protein>
<feature type="short sequence motif" description="GXSXG" evidence="4">
    <location>
        <begin position="53"/>
        <end position="57"/>
    </location>
</feature>
<dbReference type="InterPro" id="IPR016035">
    <property type="entry name" value="Acyl_Trfase/lysoPLipase"/>
</dbReference>
<feature type="active site" description="Proton acceptor" evidence="4">
    <location>
        <position position="201"/>
    </location>
</feature>
<dbReference type="PANTHER" id="PTHR24185">
    <property type="entry name" value="CALCIUM-INDEPENDENT PHOSPHOLIPASE A2-GAMMA"/>
    <property type="match status" value="1"/>
</dbReference>
<evidence type="ECO:0000313" key="6">
    <source>
        <dbReference type="EMBL" id="KAF2177077.1"/>
    </source>
</evidence>
<evidence type="ECO:0000256" key="4">
    <source>
        <dbReference type="PROSITE-ProRule" id="PRU01161"/>
    </source>
</evidence>
<dbReference type="GO" id="GO:0019369">
    <property type="term" value="P:arachidonate metabolic process"/>
    <property type="evidence" value="ECO:0007669"/>
    <property type="project" value="TreeGrafter"/>
</dbReference>